<reference evidence="2 3" key="2">
    <citation type="journal article" date="2017" name="Syst. Appl. Microbiol.">
        <title>Soybeans inoculated with root zone soils of Canadian native legumes harbour diverse and novel Bradyrhizobium spp. that possess agricultural potential.</title>
        <authorList>
            <person name="Bromfield E.S.P."/>
            <person name="Cloutier S."/>
            <person name="Tambong J.T."/>
            <person name="Tran Thi T.V."/>
        </authorList>
    </citation>
    <scope>NUCLEOTIDE SEQUENCE [LARGE SCALE GENOMIC DNA]</scope>
    <source>
        <strain evidence="2 3">OO99</strain>
    </source>
</reference>
<reference evidence="2 3" key="1">
    <citation type="journal article" date="2014" name="Int. J. Syst. Evol. Microbiol.">
        <title>Bradyrhizobium ottawaense sp. nov., a symbiotic nitrogen fixing bacterium from root nodules of soybeans in Canada.</title>
        <authorList>
            <person name="Yu X."/>
            <person name="Cloutier S."/>
            <person name="Tambong J.T."/>
            <person name="Bromfield E.S."/>
        </authorList>
    </citation>
    <scope>NUCLEOTIDE SEQUENCE [LARGE SCALE GENOMIC DNA]</scope>
    <source>
        <strain evidence="2 3">OO99</strain>
    </source>
</reference>
<dbReference type="AlphaFoldDB" id="A0A2U8PKC6"/>
<dbReference type="Proteomes" id="UP000215703">
    <property type="component" value="Chromosome"/>
</dbReference>
<evidence type="ECO:0000256" key="1">
    <source>
        <dbReference type="SAM" id="SignalP"/>
    </source>
</evidence>
<feature type="chain" id="PRO_5015994732" description="3',5'-cyclic-nucleotide phosphodiesterase" evidence="1">
    <location>
        <begin position="24"/>
        <end position="97"/>
    </location>
</feature>
<evidence type="ECO:0008006" key="4">
    <source>
        <dbReference type="Google" id="ProtNLM"/>
    </source>
</evidence>
<organism evidence="2 3">
    <name type="scientific">Bradyrhizobium ottawaense</name>
    <dbReference type="NCBI Taxonomy" id="931866"/>
    <lineage>
        <taxon>Bacteria</taxon>
        <taxon>Pseudomonadati</taxon>
        <taxon>Pseudomonadota</taxon>
        <taxon>Alphaproteobacteria</taxon>
        <taxon>Hyphomicrobiales</taxon>
        <taxon>Nitrobacteraceae</taxon>
        <taxon>Bradyrhizobium</taxon>
    </lineage>
</organism>
<gene>
    <name evidence="2" type="ORF">CIT37_22430</name>
</gene>
<dbReference type="EMBL" id="CP029425">
    <property type="protein sequence ID" value="AWL98205.1"/>
    <property type="molecule type" value="Genomic_DNA"/>
</dbReference>
<feature type="signal peptide" evidence="1">
    <location>
        <begin position="1"/>
        <end position="23"/>
    </location>
</feature>
<protein>
    <recommendedName>
        <fullName evidence="4">3',5'-cyclic-nucleotide phosphodiesterase</fullName>
    </recommendedName>
</protein>
<keyword evidence="1" id="KW-0732">Signal</keyword>
<dbReference type="KEGG" id="bot:CIT37_22430"/>
<dbReference type="RefSeq" id="WP_095425548.1">
    <property type="nucleotide sequence ID" value="NZ_CP029425.2"/>
</dbReference>
<dbReference type="GeneID" id="92965381"/>
<name>A0A2U8PKC6_9BRAD</name>
<evidence type="ECO:0000313" key="3">
    <source>
        <dbReference type="Proteomes" id="UP000215703"/>
    </source>
</evidence>
<proteinExistence type="predicted"/>
<evidence type="ECO:0000313" key="2">
    <source>
        <dbReference type="EMBL" id="AWL98205.1"/>
    </source>
</evidence>
<accession>A0A2U8PKC6</accession>
<sequence length="97" mass="10318">MFKNRLVLAVLVFVALGAEAAFAQEDRGTAEQRAACAPDAFRLCAGYIPDATNVEACLRQKKSELSEACGAVFEHAAAAASVKAVGSHRYRGTKDEE</sequence>